<sequence length="210" mass="23746">MTNLAMTYDYQGRWDKAEELGAKSLKARQEVLGPEHPDTLTSINNLALVYMHQGRWIEAHELQLQTMKIQKRVLGLEHPETLGTMHNLACTNKALNKPDALEMMARCLKHRRETLGGEHPDTVFSARILSNWKKEQGVSPAYGLVQPSERTEGAQDAYPTLEAQSIRLDVSSRSAPDPPNSNTLEQSRSISRSSNVFKKVWHSSLSWKRV</sequence>
<evidence type="ECO:0000256" key="1">
    <source>
        <dbReference type="ARBA" id="ARBA00022737"/>
    </source>
</evidence>
<proteinExistence type="predicted"/>
<dbReference type="Pfam" id="PF13374">
    <property type="entry name" value="TPR_10"/>
    <property type="match status" value="3"/>
</dbReference>
<dbReference type="EMBL" id="JZBS01002080">
    <property type="protein sequence ID" value="KKK20242.1"/>
    <property type="molecule type" value="Genomic_DNA"/>
</dbReference>
<evidence type="ECO:0000256" key="3">
    <source>
        <dbReference type="SAM" id="MobiDB-lite"/>
    </source>
</evidence>
<comment type="caution">
    <text evidence="4">The sequence shown here is derived from an EMBL/GenBank/DDBJ whole genome shotgun (WGS) entry which is preliminary data.</text>
</comment>
<dbReference type="PANTHER" id="PTHR45641">
    <property type="entry name" value="TETRATRICOPEPTIDE REPEAT PROTEIN (AFU_ORTHOLOGUE AFUA_6G03870)"/>
    <property type="match status" value="1"/>
</dbReference>
<evidence type="ECO:0008006" key="6">
    <source>
        <dbReference type="Google" id="ProtNLM"/>
    </source>
</evidence>
<dbReference type="Gene3D" id="1.25.40.10">
    <property type="entry name" value="Tetratricopeptide repeat domain"/>
    <property type="match status" value="1"/>
</dbReference>
<gene>
    <name evidence="4" type="ORF">ARAM_003208</name>
</gene>
<accession>A0A0F8X9G5</accession>
<feature type="compositionally biased region" description="Polar residues" evidence="3">
    <location>
        <begin position="180"/>
        <end position="189"/>
    </location>
</feature>
<evidence type="ECO:0000313" key="4">
    <source>
        <dbReference type="EMBL" id="KKK20242.1"/>
    </source>
</evidence>
<keyword evidence="5" id="KW-1185">Reference proteome</keyword>
<name>A0A0F8X9G5_9EURO</name>
<keyword evidence="1" id="KW-0677">Repeat</keyword>
<dbReference type="AlphaFoldDB" id="A0A0F8X9G5"/>
<feature type="region of interest" description="Disordered" evidence="3">
    <location>
        <begin position="169"/>
        <end position="189"/>
    </location>
</feature>
<evidence type="ECO:0000256" key="2">
    <source>
        <dbReference type="ARBA" id="ARBA00022803"/>
    </source>
</evidence>
<organism evidence="4 5">
    <name type="scientific">Aspergillus rambellii</name>
    <dbReference type="NCBI Taxonomy" id="308745"/>
    <lineage>
        <taxon>Eukaryota</taxon>
        <taxon>Fungi</taxon>
        <taxon>Dikarya</taxon>
        <taxon>Ascomycota</taxon>
        <taxon>Pezizomycotina</taxon>
        <taxon>Eurotiomycetes</taxon>
        <taxon>Eurotiomycetidae</taxon>
        <taxon>Eurotiales</taxon>
        <taxon>Aspergillaceae</taxon>
        <taxon>Aspergillus</taxon>
        <taxon>Aspergillus subgen. Nidulantes</taxon>
    </lineage>
</organism>
<dbReference type="STRING" id="308745.A0A0F8X9G5"/>
<dbReference type="InterPro" id="IPR011990">
    <property type="entry name" value="TPR-like_helical_dom_sf"/>
</dbReference>
<evidence type="ECO:0000313" key="5">
    <source>
        <dbReference type="Proteomes" id="UP000034291"/>
    </source>
</evidence>
<reference evidence="4 5" key="1">
    <citation type="submission" date="2015-02" db="EMBL/GenBank/DDBJ databases">
        <title>Draft Genome Sequences of Two Closely-Related Aflatoxigenic Aspergillus Species Obtained from the Cote d'Ivoire.</title>
        <authorList>
            <person name="Moore G.G."/>
            <person name="Beltz S.B."/>
            <person name="Mack B.M."/>
        </authorList>
    </citation>
    <scope>NUCLEOTIDE SEQUENCE [LARGE SCALE GENOMIC DNA]</scope>
    <source>
        <strain evidence="4 5">SRRC1468</strain>
    </source>
</reference>
<dbReference type="SUPFAM" id="SSF48452">
    <property type="entry name" value="TPR-like"/>
    <property type="match status" value="1"/>
</dbReference>
<dbReference type="Proteomes" id="UP000034291">
    <property type="component" value="Unassembled WGS sequence"/>
</dbReference>
<keyword evidence="2" id="KW-0802">TPR repeat</keyword>
<protein>
    <recommendedName>
        <fullName evidence="6">Kinesin light chain</fullName>
    </recommendedName>
</protein>
<dbReference type="OrthoDB" id="1658288at2759"/>
<dbReference type="PANTHER" id="PTHR45641:SF19">
    <property type="entry name" value="NEPHROCYSTIN-3"/>
    <property type="match status" value="1"/>
</dbReference>